<name>A0A2U3EJX1_PURLI</name>
<comment type="caution">
    <text evidence="2">The sequence shown here is derived from an EMBL/GenBank/DDBJ whole genome shotgun (WGS) entry which is preliminary data.</text>
</comment>
<organism evidence="2 3">
    <name type="scientific">Purpureocillium lilacinum</name>
    <name type="common">Paecilomyces lilacinus</name>
    <dbReference type="NCBI Taxonomy" id="33203"/>
    <lineage>
        <taxon>Eukaryota</taxon>
        <taxon>Fungi</taxon>
        <taxon>Dikarya</taxon>
        <taxon>Ascomycota</taxon>
        <taxon>Pezizomycotina</taxon>
        <taxon>Sordariomycetes</taxon>
        <taxon>Hypocreomycetidae</taxon>
        <taxon>Hypocreales</taxon>
        <taxon>Ophiocordycipitaceae</taxon>
        <taxon>Purpureocillium</taxon>
    </lineage>
</organism>
<accession>A0A2U3EJX1</accession>
<evidence type="ECO:0000313" key="2">
    <source>
        <dbReference type="EMBL" id="PWI74730.1"/>
    </source>
</evidence>
<protein>
    <submittedName>
        <fullName evidence="2">Uncharacterized protein</fullName>
    </submittedName>
</protein>
<evidence type="ECO:0000256" key="1">
    <source>
        <dbReference type="SAM" id="SignalP"/>
    </source>
</evidence>
<evidence type="ECO:0000313" key="3">
    <source>
        <dbReference type="Proteomes" id="UP000245956"/>
    </source>
</evidence>
<sequence>MRTSAAYLLAIILPAAPLVAAVACHPGRTYCALELLGQGYTDADTLTRYAQHAGHRAEPTCNSLWVCEEDYSFRFIIECPKICWPGTHGAYCKEDWQYSSAGVQEEHLMSLYRTSQVSEANQTSGSVGMQRSYPMSCHIIRCQEWSLSNDRLRASPEPGWNRYRMCWIGEYIAEAQHARSARRMHQAAIASQASRNTSSLVRLGQYLLFRPDSCAYPKPSGIPTVATNVDTPASFFQPGTDGCPSNAFAVVIHRREDQWRFETPAESTTRSAM</sequence>
<dbReference type="PROSITE" id="PS51257">
    <property type="entry name" value="PROKAR_LIPOPROTEIN"/>
    <property type="match status" value="1"/>
</dbReference>
<dbReference type="AlphaFoldDB" id="A0A2U3EJX1"/>
<feature type="signal peptide" evidence="1">
    <location>
        <begin position="1"/>
        <end position="21"/>
    </location>
</feature>
<reference evidence="2 3" key="1">
    <citation type="journal article" date="2016" name="Front. Microbiol.">
        <title>Genome and transcriptome sequences reveal the specific parasitism of the nematophagous Purpureocillium lilacinum 36-1.</title>
        <authorList>
            <person name="Xie J."/>
            <person name="Li S."/>
            <person name="Mo C."/>
            <person name="Xiao X."/>
            <person name="Peng D."/>
            <person name="Wang G."/>
            <person name="Xiao Y."/>
        </authorList>
    </citation>
    <scope>NUCLEOTIDE SEQUENCE [LARGE SCALE GENOMIC DNA]</scope>
    <source>
        <strain evidence="2 3">36-1</strain>
    </source>
</reference>
<keyword evidence="1" id="KW-0732">Signal</keyword>
<dbReference type="EMBL" id="LCWV01000003">
    <property type="protein sequence ID" value="PWI74730.1"/>
    <property type="molecule type" value="Genomic_DNA"/>
</dbReference>
<feature type="chain" id="PRO_5015600472" evidence="1">
    <location>
        <begin position="22"/>
        <end position="273"/>
    </location>
</feature>
<dbReference type="Proteomes" id="UP000245956">
    <property type="component" value="Unassembled WGS sequence"/>
</dbReference>
<proteinExistence type="predicted"/>
<gene>
    <name evidence="2" type="ORF">PCL_08044</name>
</gene>